<dbReference type="CDD" id="cd16432">
    <property type="entry name" value="CheB_Rec"/>
    <property type="match status" value="1"/>
</dbReference>
<sequence length="350" mass="37878">MSKSIRVLIVDDSALIRQMLKEIFDATPDIEVVGVAHDPFIARDKIKQLNPDVLTLDVEMPKMDGLQFLGNIMRLRPMPVVMVSTLTAAGAPETLAALEVGAVDYIAKPQARNAEEFAQFAQLLVEKIRVAAVARVQPKDVRRELPPRVLTPISSNSAVYKRIVAIGSSTGGTEAINTLIEGLPGHCPAIVITQHIPAVFSASLCLRLNNRYPMEVLEASEGLEVKPGRIIIAQGGRHLRFRKQGERLFCVMDDGPNVNLHKPSVEVMFDSLRELIGGRKLVVAMLTGMGADGAAAMKRLHDDAAITVAQDEASCVVWGMPKVAVELGAVDTILPLSKIADHLLNKAVKA</sequence>
<feature type="domain" description="CheB-type methylesterase" evidence="7">
    <location>
        <begin position="152"/>
        <end position="350"/>
    </location>
</feature>
<evidence type="ECO:0000256" key="4">
    <source>
        <dbReference type="ARBA" id="ARBA00039140"/>
    </source>
</evidence>
<dbReference type="InterPro" id="IPR011006">
    <property type="entry name" value="CheY-like_superfamily"/>
</dbReference>
<dbReference type="PROSITE" id="PS50122">
    <property type="entry name" value="CHEB"/>
    <property type="match status" value="1"/>
</dbReference>
<dbReference type="InterPro" id="IPR001789">
    <property type="entry name" value="Sig_transdc_resp-reg_receiver"/>
</dbReference>
<dbReference type="PIRSF" id="PIRSF000876">
    <property type="entry name" value="RR_chemtxs_CheB"/>
    <property type="match status" value="1"/>
</dbReference>
<proteinExistence type="inferred from homology"/>
<dbReference type="EMBL" id="CZQC01000021">
    <property type="protein sequence ID" value="CUS40657.1"/>
    <property type="molecule type" value="Genomic_DNA"/>
</dbReference>
<dbReference type="PROSITE" id="PS50110">
    <property type="entry name" value="RESPONSE_REGULATORY"/>
    <property type="match status" value="1"/>
</dbReference>
<dbReference type="Pfam" id="PF01339">
    <property type="entry name" value="CheB_methylest"/>
    <property type="match status" value="1"/>
</dbReference>
<evidence type="ECO:0000256" key="2">
    <source>
        <dbReference type="ARBA" id="ARBA00022500"/>
    </source>
</evidence>
<dbReference type="GO" id="GO:0005737">
    <property type="term" value="C:cytoplasm"/>
    <property type="evidence" value="ECO:0007669"/>
    <property type="project" value="InterPro"/>
</dbReference>
<dbReference type="PANTHER" id="PTHR42872">
    <property type="entry name" value="PROTEIN-GLUTAMATE METHYLESTERASE/PROTEIN-GLUTAMINE GLUTAMINASE"/>
    <property type="match status" value="1"/>
</dbReference>
<dbReference type="PANTHER" id="PTHR42872:SF6">
    <property type="entry name" value="PROTEIN-GLUTAMATE METHYLESTERASE_PROTEIN-GLUTAMINE GLUTAMINASE"/>
    <property type="match status" value="1"/>
</dbReference>
<evidence type="ECO:0000313" key="8">
    <source>
        <dbReference type="EMBL" id="CUS40657.1"/>
    </source>
</evidence>
<gene>
    <name evidence="8" type="ORF">MGWOODY_Tha143</name>
</gene>
<dbReference type="CDD" id="cd17541">
    <property type="entry name" value="REC_CheB-like"/>
    <property type="match status" value="1"/>
</dbReference>
<reference evidence="8" key="1">
    <citation type="submission" date="2015-10" db="EMBL/GenBank/DDBJ databases">
        <authorList>
            <person name="Gilbert D.G."/>
        </authorList>
    </citation>
    <scope>NUCLEOTIDE SEQUENCE</scope>
</reference>
<dbReference type="SUPFAM" id="SSF52172">
    <property type="entry name" value="CheY-like"/>
    <property type="match status" value="1"/>
</dbReference>
<dbReference type="SUPFAM" id="SSF52738">
    <property type="entry name" value="Methylesterase CheB, C-terminal domain"/>
    <property type="match status" value="1"/>
</dbReference>
<dbReference type="Gene3D" id="3.40.50.2300">
    <property type="match status" value="1"/>
</dbReference>
<dbReference type="SMART" id="SM00448">
    <property type="entry name" value="REC"/>
    <property type="match status" value="1"/>
</dbReference>
<evidence type="ECO:0000259" key="6">
    <source>
        <dbReference type="PROSITE" id="PS50110"/>
    </source>
</evidence>
<comment type="catalytic activity">
    <reaction evidence="5">
        <text>[protein]-L-glutamate 5-O-methyl ester + H2O = L-glutamyl-[protein] + methanol + H(+)</text>
        <dbReference type="Rhea" id="RHEA:23236"/>
        <dbReference type="Rhea" id="RHEA-COMP:10208"/>
        <dbReference type="Rhea" id="RHEA-COMP:10311"/>
        <dbReference type="ChEBI" id="CHEBI:15377"/>
        <dbReference type="ChEBI" id="CHEBI:15378"/>
        <dbReference type="ChEBI" id="CHEBI:17790"/>
        <dbReference type="ChEBI" id="CHEBI:29973"/>
        <dbReference type="ChEBI" id="CHEBI:82795"/>
        <dbReference type="EC" id="3.1.1.61"/>
    </reaction>
</comment>
<keyword evidence="3 8" id="KW-0378">Hydrolase</keyword>
<dbReference type="Gene3D" id="3.40.50.180">
    <property type="entry name" value="Methylesterase CheB, C-terminal domain"/>
    <property type="match status" value="1"/>
</dbReference>
<dbReference type="GO" id="GO:0000156">
    <property type="term" value="F:phosphorelay response regulator activity"/>
    <property type="evidence" value="ECO:0007669"/>
    <property type="project" value="InterPro"/>
</dbReference>
<evidence type="ECO:0000256" key="1">
    <source>
        <dbReference type="ARBA" id="ARBA00022490"/>
    </source>
</evidence>
<dbReference type="InterPro" id="IPR000673">
    <property type="entry name" value="Sig_transdc_resp-reg_Me-estase"/>
</dbReference>
<keyword evidence="2" id="KW-0145">Chemotaxis</keyword>
<name>A0A160TC34_9ZZZZ</name>
<protein>
    <recommendedName>
        <fullName evidence="4">protein-glutamate methylesterase</fullName>
        <ecNumber evidence="4">3.1.1.61</ecNumber>
    </recommendedName>
</protein>
<dbReference type="Pfam" id="PF00072">
    <property type="entry name" value="Response_reg"/>
    <property type="match status" value="1"/>
</dbReference>
<evidence type="ECO:0000256" key="3">
    <source>
        <dbReference type="ARBA" id="ARBA00022801"/>
    </source>
</evidence>
<dbReference type="NCBIfam" id="NF009206">
    <property type="entry name" value="PRK12555.1"/>
    <property type="match status" value="1"/>
</dbReference>
<dbReference type="GO" id="GO:0006935">
    <property type="term" value="P:chemotaxis"/>
    <property type="evidence" value="ECO:0007669"/>
    <property type="project" value="UniProtKB-KW"/>
</dbReference>
<dbReference type="InterPro" id="IPR035909">
    <property type="entry name" value="CheB_C"/>
</dbReference>
<organism evidence="8">
    <name type="scientific">hydrothermal vent metagenome</name>
    <dbReference type="NCBI Taxonomy" id="652676"/>
    <lineage>
        <taxon>unclassified sequences</taxon>
        <taxon>metagenomes</taxon>
        <taxon>ecological metagenomes</taxon>
    </lineage>
</organism>
<keyword evidence="1" id="KW-0963">Cytoplasm</keyword>
<evidence type="ECO:0000259" key="7">
    <source>
        <dbReference type="PROSITE" id="PS50122"/>
    </source>
</evidence>
<dbReference type="EC" id="3.1.1.61" evidence="4"/>
<feature type="domain" description="Response regulatory" evidence="6">
    <location>
        <begin position="6"/>
        <end position="123"/>
    </location>
</feature>
<dbReference type="GO" id="GO:0008984">
    <property type="term" value="F:protein-glutamate methylesterase activity"/>
    <property type="evidence" value="ECO:0007669"/>
    <property type="project" value="UniProtKB-EC"/>
</dbReference>
<dbReference type="HAMAP" id="MF_00099">
    <property type="entry name" value="CheB_chemtxs"/>
    <property type="match status" value="1"/>
</dbReference>
<evidence type="ECO:0000256" key="5">
    <source>
        <dbReference type="ARBA" id="ARBA00048267"/>
    </source>
</evidence>
<dbReference type="NCBIfam" id="NF001965">
    <property type="entry name" value="PRK00742.1"/>
    <property type="match status" value="1"/>
</dbReference>
<dbReference type="InterPro" id="IPR008248">
    <property type="entry name" value="CheB-like"/>
</dbReference>
<dbReference type="AlphaFoldDB" id="A0A160TC34"/>
<accession>A0A160TC34</accession>